<dbReference type="InterPro" id="IPR006311">
    <property type="entry name" value="TAT_signal"/>
</dbReference>
<dbReference type="RefSeq" id="WP_204916435.1">
    <property type="nucleotide sequence ID" value="NZ_BAAAQP010000011.1"/>
</dbReference>
<evidence type="ECO:0000256" key="2">
    <source>
        <dbReference type="ARBA" id="ARBA00022448"/>
    </source>
</evidence>
<keyword evidence="2" id="KW-0813">Transport</keyword>
<evidence type="ECO:0000256" key="1">
    <source>
        <dbReference type="ARBA" id="ARBA00008520"/>
    </source>
</evidence>
<organism evidence="5 6">
    <name type="scientific">Microlunatus panaciterrae</name>
    <dbReference type="NCBI Taxonomy" id="400768"/>
    <lineage>
        <taxon>Bacteria</taxon>
        <taxon>Bacillati</taxon>
        <taxon>Actinomycetota</taxon>
        <taxon>Actinomycetes</taxon>
        <taxon>Propionibacteriales</taxon>
        <taxon>Propionibacteriaceae</taxon>
        <taxon>Microlunatus</taxon>
    </lineage>
</organism>
<keyword evidence="3 4" id="KW-0732">Signal</keyword>
<evidence type="ECO:0000313" key="5">
    <source>
        <dbReference type="EMBL" id="MBM7797803.1"/>
    </source>
</evidence>
<name>A0ABS2RFM4_9ACTN</name>
<comment type="similarity">
    <text evidence="1">Belongs to the bacterial solute-binding protein 1 family.</text>
</comment>
<dbReference type="Pfam" id="PF01547">
    <property type="entry name" value="SBP_bac_1"/>
    <property type="match status" value="1"/>
</dbReference>
<proteinExistence type="inferred from homology"/>
<dbReference type="PANTHER" id="PTHR30061">
    <property type="entry name" value="MALTOSE-BINDING PERIPLASMIC PROTEIN"/>
    <property type="match status" value="1"/>
</dbReference>
<keyword evidence="5" id="KW-0762">Sugar transport</keyword>
<evidence type="ECO:0000256" key="3">
    <source>
        <dbReference type="ARBA" id="ARBA00022729"/>
    </source>
</evidence>
<protein>
    <submittedName>
        <fullName evidence="5">Multiple sugar transport system substrate-binding protein</fullName>
    </submittedName>
</protein>
<accession>A0ABS2RFM4</accession>
<dbReference type="EMBL" id="JAFBCF010000001">
    <property type="protein sequence ID" value="MBM7797803.1"/>
    <property type="molecule type" value="Genomic_DNA"/>
</dbReference>
<dbReference type="PANTHER" id="PTHR30061:SF50">
    <property type="entry name" value="MALTOSE_MALTODEXTRIN-BINDING PERIPLASMIC PROTEIN"/>
    <property type="match status" value="1"/>
</dbReference>
<feature type="signal peptide" evidence="4">
    <location>
        <begin position="1"/>
        <end position="18"/>
    </location>
</feature>
<keyword evidence="6" id="KW-1185">Reference proteome</keyword>
<evidence type="ECO:0000256" key="4">
    <source>
        <dbReference type="SAM" id="SignalP"/>
    </source>
</evidence>
<gene>
    <name evidence="5" type="ORF">JOE57_000724</name>
</gene>
<evidence type="ECO:0000313" key="6">
    <source>
        <dbReference type="Proteomes" id="UP000704762"/>
    </source>
</evidence>
<dbReference type="InterPro" id="IPR006059">
    <property type="entry name" value="SBP"/>
</dbReference>
<dbReference type="Proteomes" id="UP000704762">
    <property type="component" value="Unassembled WGS sequence"/>
</dbReference>
<comment type="caution">
    <text evidence="5">The sequence shown here is derived from an EMBL/GenBank/DDBJ whole genome shotgun (WGS) entry which is preliminary data.</text>
</comment>
<feature type="chain" id="PRO_5046505222" evidence="4">
    <location>
        <begin position="19"/>
        <end position="427"/>
    </location>
</feature>
<dbReference type="SUPFAM" id="SSF53850">
    <property type="entry name" value="Periplasmic binding protein-like II"/>
    <property type="match status" value="1"/>
</dbReference>
<dbReference type="PROSITE" id="PS51257">
    <property type="entry name" value="PROKAR_LIPOPROTEIN"/>
    <property type="match status" value="1"/>
</dbReference>
<sequence>MSFSRRRFLALTGGLATAAMGVTGCGSNTGRPNSGSSSAGGGGSKPALSQWYHEYGEDGVQEAVERYAKAYDKADITVKWNPGEYEKLVSAALLTDKVPDIFEYGNGPTLDMIKAGQVLDVTDTLGDAKDQFSAPVLAPMIWEDKVWAIPQTVDMQMLYYRKSMLDKAGVQPPQTFDELIDAAKAVKTKDVGGFFAGNDGGLGVLGALLIWSAGFEYLNEGKDGIGFADPAMYDGLAKFREFRKSGGVLESASADWFDAAPFVQGETAMQWTGLWVLPQVQKALGDDFGVIPFPKIGTSGRQAVPIGAFSSVVSAKGTDPDAAKAFIKWLWVDKEDYQVDFSNSYGTHIPAKTALAPKADKLASGAGADAAKFVAEMGHGPDLLWTPATAQAYTTALSNIVLKNADPKGEIAKVDAKAKAEIKRVNG</sequence>
<reference evidence="5 6" key="1">
    <citation type="submission" date="2021-01" db="EMBL/GenBank/DDBJ databases">
        <title>Sequencing the genomes of 1000 actinobacteria strains.</title>
        <authorList>
            <person name="Klenk H.-P."/>
        </authorList>
    </citation>
    <scope>NUCLEOTIDE SEQUENCE [LARGE SCALE GENOMIC DNA]</scope>
    <source>
        <strain evidence="5 6">DSM 18662</strain>
    </source>
</reference>
<dbReference type="PROSITE" id="PS51318">
    <property type="entry name" value="TAT"/>
    <property type="match status" value="1"/>
</dbReference>
<dbReference type="Gene3D" id="3.40.190.10">
    <property type="entry name" value="Periplasmic binding protein-like II"/>
    <property type="match status" value="1"/>
</dbReference>